<feature type="binding site" evidence="26">
    <location>
        <position position="164"/>
    </location>
    <ligand>
        <name>Mg(2+)</name>
        <dbReference type="ChEBI" id="CHEBI:18420"/>
    </ligand>
</feature>
<feature type="binding site" evidence="26">
    <location>
        <position position="53"/>
    </location>
    <ligand>
        <name>Mg(2+)</name>
        <dbReference type="ChEBI" id="CHEBI:18420"/>
    </ligand>
</feature>
<comment type="caution">
    <text evidence="29">The sequence shown here is derived from an EMBL/GenBank/DDBJ whole genome shotgun (WGS) entry which is preliminary data.</text>
</comment>
<evidence type="ECO:0000256" key="12">
    <source>
        <dbReference type="ARBA" id="ARBA00023136"/>
    </source>
</evidence>
<evidence type="ECO:0000256" key="7">
    <source>
        <dbReference type="ARBA" id="ARBA00022622"/>
    </source>
</evidence>
<comment type="catalytic activity">
    <reaction evidence="21">
        <text>ATP + H2O = ADP + phosphate + H(+)</text>
        <dbReference type="Rhea" id="RHEA:13065"/>
        <dbReference type="ChEBI" id="CHEBI:15377"/>
        <dbReference type="ChEBI" id="CHEBI:15378"/>
        <dbReference type="ChEBI" id="CHEBI:30616"/>
        <dbReference type="ChEBI" id="CHEBI:43474"/>
        <dbReference type="ChEBI" id="CHEBI:456216"/>
    </reaction>
    <physiologicalReaction direction="left-to-right" evidence="21">
        <dbReference type="Rhea" id="RHEA:13066"/>
    </physiologicalReaction>
</comment>
<evidence type="ECO:0000256" key="5">
    <source>
        <dbReference type="ARBA" id="ARBA00022475"/>
    </source>
</evidence>
<evidence type="ECO:0000256" key="9">
    <source>
        <dbReference type="ARBA" id="ARBA00022801"/>
    </source>
</evidence>
<reference evidence="29 30" key="1">
    <citation type="journal article" date="2017" name="Nat. Ecol. Evol.">
        <title>Scallop genome provides insights into evolution of bilaterian karyotype and development.</title>
        <authorList>
            <person name="Wang S."/>
            <person name="Zhang J."/>
            <person name="Jiao W."/>
            <person name="Li J."/>
            <person name="Xun X."/>
            <person name="Sun Y."/>
            <person name="Guo X."/>
            <person name="Huan P."/>
            <person name="Dong B."/>
            <person name="Zhang L."/>
            <person name="Hu X."/>
            <person name="Sun X."/>
            <person name="Wang J."/>
            <person name="Zhao C."/>
            <person name="Wang Y."/>
            <person name="Wang D."/>
            <person name="Huang X."/>
            <person name="Wang R."/>
            <person name="Lv J."/>
            <person name="Li Y."/>
            <person name="Zhang Z."/>
            <person name="Liu B."/>
            <person name="Lu W."/>
            <person name="Hui Y."/>
            <person name="Liang J."/>
            <person name="Zhou Z."/>
            <person name="Hou R."/>
            <person name="Li X."/>
            <person name="Liu Y."/>
            <person name="Li H."/>
            <person name="Ning X."/>
            <person name="Lin Y."/>
            <person name="Zhao L."/>
            <person name="Xing Q."/>
            <person name="Dou J."/>
            <person name="Li Y."/>
            <person name="Mao J."/>
            <person name="Guo H."/>
            <person name="Dou H."/>
            <person name="Li T."/>
            <person name="Mu C."/>
            <person name="Jiang W."/>
            <person name="Fu Q."/>
            <person name="Fu X."/>
            <person name="Miao Y."/>
            <person name="Liu J."/>
            <person name="Yu Q."/>
            <person name="Li R."/>
            <person name="Liao H."/>
            <person name="Li X."/>
            <person name="Kong Y."/>
            <person name="Jiang Z."/>
            <person name="Chourrout D."/>
            <person name="Li R."/>
            <person name="Bao Z."/>
        </authorList>
    </citation>
    <scope>NUCLEOTIDE SEQUENCE [LARGE SCALE GENOMIC DNA]</scope>
    <source>
        <strain evidence="29 30">PY_sf001</strain>
    </source>
</reference>
<feature type="binding site" evidence="26">
    <location>
        <position position="450"/>
    </location>
    <ligand>
        <name>Zn(2+)</name>
        <dbReference type="ChEBI" id="CHEBI:29105"/>
        <label>2</label>
    </ligand>
</feature>
<dbReference type="OrthoDB" id="5818554at2759"/>
<gene>
    <name evidence="29" type="ORF">KP79_PYT24087</name>
</gene>
<feature type="binding site" evidence="26">
    <location>
        <position position="336"/>
    </location>
    <ligand>
        <name>Zn(2+)</name>
        <dbReference type="ChEBI" id="CHEBI:29105"/>
        <label>2</label>
    </ligand>
</feature>
<feature type="binding site" evidence="26">
    <location>
        <position position="373"/>
    </location>
    <ligand>
        <name>Zn(2+)</name>
        <dbReference type="ChEBI" id="CHEBI:29105"/>
        <label>2</label>
    </ligand>
</feature>
<dbReference type="GO" id="GO:0005886">
    <property type="term" value="C:plasma membrane"/>
    <property type="evidence" value="ECO:0007669"/>
    <property type="project" value="UniProtKB-SubCell"/>
</dbReference>
<evidence type="ECO:0000256" key="24">
    <source>
        <dbReference type="ARBA" id="ARBA00049526"/>
    </source>
</evidence>
<evidence type="ECO:0000256" key="27">
    <source>
        <dbReference type="RuleBase" id="RU003946"/>
    </source>
</evidence>
<feature type="binding site" evidence="26">
    <location>
        <position position="327"/>
    </location>
    <ligand>
        <name>Mg(2+)</name>
        <dbReference type="ChEBI" id="CHEBI:18420"/>
    </ligand>
</feature>
<keyword evidence="9" id="KW-0378">Hydrolase</keyword>
<feature type="binding site" evidence="26">
    <location>
        <position position="166"/>
    </location>
    <ligand>
        <name>Mg(2+)</name>
        <dbReference type="ChEBI" id="CHEBI:18420"/>
    </ligand>
</feature>
<dbReference type="EC" id="3.1.3.1" evidence="4"/>
<feature type="chain" id="PRO_5012148696" description="Alkaline phosphatase, tissue-nonspecific isozyme" evidence="28">
    <location>
        <begin position="21"/>
        <end position="526"/>
    </location>
</feature>
<evidence type="ECO:0000256" key="20">
    <source>
        <dbReference type="ARBA" id="ARBA00048097"/>
    </source>
</evidence>
<keyword evidence="6" id="KW-0091">Biomineralization</keyword>
<dbReference type="PANTHER" id="PTHR11596">
    <property type="entry name" value="ALKALINE PHOSPHATASE"/>
    <property type="match status" value="1"/>
</dbReference>
<comment type="cofactor">
    <cofactor evidence="26">
        <name>Zn(2+)</name>
        <dbReference type="ChEBI" id="CHEBI:29105"/>
    </cofactor>
    <text evidence="26">Binds 2 Zn(2+) ions.</text>
</comment>
<feature type="active site" description="Phosphoserine intermediate" evidence="25">
    <location>
        <position position="103"/>
    </location>
</feature>
<evidence type="ECO:0000256" key="3">
    <source>
        <dbReference type="ARBA" id="ARBA00011738"/>
    </source>
</evidence>
<dbReference type="CDD" id="cd16012">
    <property type="entry name" value="ALP"/>
    <property type="match status" value="1"/>
</dbReference>
<evidence type="ECO:0000256" key="19">
    <source>
        <dbReference type="ARBA" id="ARBA00042603"/>
    </source>
</evidence>
<feature type="binding site" evidence="26">
    <location>
        <position position="374"/>
    </location>
    <ligand>
        <name>Zn(2+)</name>
        <dbReference type="ChEBI" id="CHEBI:29105"/>
        <label>2</label>
    </ligand>
</feature>
<evidence type="ECO:0000256" key="6">
    <source>
        <dbReference type="ARBA" id="ARBA00022591"/>
    </source>
</evidence>
<evidence type="ECO:0000256" key="11">
    <source>
        <dbReference type="ARBA" id="ARBA00022842"/>
    </source>
</evidence>
<keyword evidence="30" id="KW-1185">Reference proteome</keyword>
<comment type="catalytic activity">
    <reaction evidence="22">
        <text>phosphoethanolamine + H2O = ethanolamine + phosphate</text>
        <dbReference type="Rhea" id="RHEA:16089"/>
        <dbReference type="ChEBI" id="CHEBI:15377"/>
        <dbReference type="ChEBI" id="CHEBI:43474"/>
        <dbReference type="ChEBI" id="CHEBI:57603"/>
        <dbReference type="ChEBI" id="CHEBI:58190"/>
    </reaction>
    <physiologicalReaction direction="left-to-right" evidence="22">
        <dbReference type="Rhea" id="RHEA:16090"/>
    </physiologicalReaction>
</comment>
<dbReference type="Gene3D" id="3.40.720.10">
    <property type="entry name" value="Alkaline Phosphatase, subunit A"/>
    <property type="match status" value="1"/>
</dbReference>
<dbReference type="Proteomes" id="UP000242188">
    <property type="component" value="Unassembled WGS sequence"/>
</dbReference>
<comment type="cofactor">
    <cofactor evidence="26">
        <name>Mg(2+)</name>
        <dbReference type="ChEBI" id="CHEBI:18420"/>
    </cofactor>
    <text evidence="26">Binds 1 Mg(2+) ion.</text>
</comment>
<organism evidence="29 30">
    <name type="scientific">Mizuhopecten yessoensis</name>
    <name type="common">Japanese scallop</name>
    <name type="synonym">Patinopecten yessoensis</name>
    <dbReference type="NCBI Taxonomy" id="6573"/>
    <lineage>
        <taxon>Eukaryota</taxon>
        <taxon>Metazoa</taxon>
        <taxon>Spiralia</taxon>
        <taxon>Lophotrochozoa</taxon>
        <taxon>Mollusca</taxon>
        <taxon>Bivalvia</taxon>
        <taxon>Autobranchia</taxon>
        <taxon>Pteriomorphia</taxon>
        <taxon>Pectinida</taxon>
        <taxon>Pectinoidea</taxon>
        <taxon>Pectinidae</taxon>
        <taxon>Mizuhopecten</taxon>
    </lineage>
</organism>
<comment type="catalytic activity">
    <reaction evidence="23">
        <text>pyridoxal 5'-phosphate + H2O = pyridoxal + phosphate</text>
        <dbReference type="Rhea" id="RHEA:20533"/>
        <dbReference type="ChEBI" id="CHEBI:15377"/>
        <dbReference type="ChEBI" id="CHEBI:17310"/>
        <dbReference type="ChEBI" id="CHEBI:43474"/>
        <dbReference type="ChEBI" id="CHEBI:597326"/>
    </reaction>
    <physiologicalReaction direction="left-to-right" evidence="23">
        <dbReference type="Rhea" id="RHEA:20534"/>
    </physiologicalReaction>
</comment>
<name>A0A210Q2M0_MIZYE</name>
<dbReference type="GO" id="GO:0098552">
    <property type="term" value="C:side of membrane"/>
    <property type="evidence" value="ECO:0007669"/>
    <property type="project" value="UniProtKB-KW"/>
</dbReference>
<dbReference type="PANTHER" id="PTHR11596:SF74">
    <property type="entry name" value="ALKALINE PHOSPHATASE, TISSUE-NONSPECIFIC ISOZYME"/>
    <property type="match status" value="1"/>
</dbReference>
<dbReference type="GO" id="GO:0031214">
    <property type="term" value="P:biomineral tissue development"/>
    <property type="evidence" value="ECO:0007669"/>
    <property type="project" value="UniProtKB-KW"/>
</dbReference>
<evidence type="ECO:0000256" key="2">
    <source>
        <dbReference type="ARBA" id="ARBA00005984"/>
    </source>
</evidence>
<feature type="binding site" evidence="26">
    <location>
        <position position="53"/>
    </location>
    <ligand>
        <name>Zn(2+)</name>
        <dbReference type="ChEBI" id="CHEBI:29105"/>
        <label>2</label>
    </ligand>
</feature>
<dbReference type="EMBL" id="NEDP02005192">
    <property type="protein sequence ID" value="OWF42955.1"/>
    <property type="molecule type" value="Genomic_DNA"/>
</dbReference>
<dbReference type="FunFam" id="3.40.720.10:FF:000008">
    <property type="entry name" value="Alkaline phosphatase"/>
    <property type="match status" value="1"/>
</dbReference>
<keyword evidence="14" id="KW-0449">Lipoprotein</keyword>
<evidence type="ECO:0000256" key="4">
    <source>
        <dbReference type="ARBA" id="ARBA00012647"/>
    </source>
</evidence>
<evidence type="ECO:0000256" key="28">
    <source>
        <dbReference type="SAM" id="SignalP"/>
    </source>
</evidence>
<evidence type="ECO:0000256" key="14">
    <source>
        <dbReference type="ARBA" id="ARBA00023288"/>
    </source>
</evidence>
<dbReference type="InterPro" id="IPR017850">
    <property type="entry name" value="Alkaline_phosphatase_core_sf"/>
</dbReference>
<feature type="binding site" evidence="26">
    <location>
        <position position="332"/>
    </location>
    <ligand>
        <name>Zn(2+)</name>
        <dbReference type="ChEBI" id="CHEBI:29105"/>
        <label>2</label>
    </ligand>
</feature>
<evidence type="ECO:0000256" key="26">
    <source>
        <dbReference type="PIRSR" id="PIRSR601952-2"/>
    </source>
</evidence>
<evidence type="ECO:0000256" key="10">
    <source>
        <dbReference type="ARBA" id="ARBA00022833"/>
    </source>
</evidence>
<keyword evidence="8 26" id="KW-0479">Metal-binding</keyword>
<comment type="similarity">
    <text evidence="2 27">Belongs to the alkaline phosphatase family.</text>
</comment>
<dbReference type="InterPro" id="IPR001952">
    <property type="entry name" value="Alkaline_phosphatase"/>
</dbReference>
<evidence type="ECO:0000256" key="21">
    <source>
        <dbReference type="ARBA" id="ARBA00048778"/>
    </source>
</evidence>
<evidence type="ECO:0000256" key="18">
    <source>
        <dbReference type="ARBA" id="ARBA00040525"/>
    </source>
</evidence>
<keyword evidence="10 26" id="KW-0862">Zinc</keyword>
<evidence type="ECO:0000256" key="22">
    <source>
        <dbReference type="ARBA" id="ARBA00048929"/>
    </source>
</evidence>
<comment type="catalytic activity">
    <reaction evidence="24">
        <text>ADP + H2O = AMP + phosphate + H(+)</text>
        <dbReference type="Rhea" id="RHEA:61436"/>
        <dbReference type="ChEBI" id="CHEBI:15377"/>
        <dbReference type="ChEBI" id="CHEBI:15378"/>
        <dbReference type="ChEBI" id="CHEBI:43474"/>
        <dbReference type="ChEBI" id="CHEBI:456215"/>
        <dbReference type="ChEBI" id="CHEBI:456216"/>
    </reaction>
    <physiologicalReaction direction="left-to-right" evidence="24">
        <dbReference type="Rhea" id="RHEA:61437"/>
    </physiologicalReaction>
</comment>
<evidence type="ECO:0000256" key="25">
    <source>
        <dbReference type="PIRSR" id="PIRSR601952-1"/>
    </source>
</evidence>
<protein>
    <recommendedName>
        <fullName evidence="18">Alkaline phosphatase, tissue-nonspecific isozyme</fullName>
        <ecNumber evidence="4">3.1.3.1</ecNumber>
    </recommendedName>
    <alternativeName>
        <fullName evidence="19">Phosphoamidase</fullName>
    </alternativeName>
</protein>
<proteinExistence type="inferred from homology"/>
<evidence type="ECO:0000313" key="29">
    <source>
        <dbReference type="EMBL" id="OWF42955.1"/>
    </source>
</evidence>
<keyword evidence="11 26" id="KW-0460">Magnesium</keyword>
<keyword evidence="12" id="KW-0472">Membrane</keyword>
<dbReference type="GO" id="GO:0046872">
    <property type="term" value="F:metal ion binding"/>
    <property type="evidence" value="ECO:0007669"/>
    <property type="project" value="UniProtKB-KW"/>
</dbReference>
<evidence type="ECO:0000256" key="13">
    <source>
        <dbReference type="ARBA" id="ARBA00023180"/>
    </source>
</evidence>
<keyword evidence="5" id="KW-1003">Cell membrane</keyword>
<evidence type="ECO:0000256" key="1">
    <source>
        <dbReference type="ARBA" id="ARBA00004609"/>
    </source>
</evidence>
<evidence type="ECO:0000256" key="8">
    <source>
        <dbReference type="ARBA" id="ARBA00022723"/>
    </source>
</evidence>
<comment type="catalytic activity">
    <reaction evidence="16">
        <text>AMP + H2O = adenosine + phosphate</text>
        <dbReference type="Rhea" id="RHEA:29375"/>
        <dbReference type="ChEBI" id="CHEBI:15377"/>
        <dbReference type="ChEBI" id="CHEBI:16335"/>
        <dbReference type="ChEBI" id="CHEBI:43474"/>
        <dbReference type="ChEBI" id="CHEBI:456215"/>
    </reaction>
    <physiologicalReaction direction="left-to-right" evidence="16">
        <dbReference type="Rhea" id="RHEA:29376"/>
    </physiologicalReaction>
</comment>
<dbReference type="Pfam" id="PF00245">
    <property type="entry name" value="Alk_phosphatase"/>
    <property type="match status" value="1"/>
</dbReference>
<keyword evidence="7" id="KW-0336">GPI-anchor</keyword>
<evidence type="ECO:0000256" key="15">
    <source>
        <dbReference type="ARBA" id="ARBA00036105"/>
    </source>
</evidence>
<comment type="subcellular location">
    <subcellularLocation>
        <location evidence="1">Cell membrane</location>
        <topology evidence="1">Lipid-anchor</topology>
        <topology evidence="1">GPI-anchor</topology>
    </subcellularLocation>
    <subcellularLocation>
        <location evidence="17">Extracellular vesicle membrane</location>
        <topology evidence="17">Lipid-anchor</topology>
        <topology evidence="17">GPI-anchor</topology>
    </subcellularLocation>
</comment>
<dbReference type="AlphaFoldDB" id="A0A210Q2M0"/>
<dbReference type="PRINTS" id="PR00113">
    <property type="entry name" value="ALKPHPHTASE"/>
</dbReference>
<accession>A0A210Q2M0</accession>
<evidence type="ECO:0000313" key="30">
    <source>
        <dbReference type="Proteomes" id="UP000242188"/>
    </source>
</evidence>
<dbReference type="SMART" id="SM00098">
    <property type="entry name" value="alkPPc"/>
    <property type="match status" value="1"/>
</dbReference>
<comment type="subunit">
    <text evidence="3">Homodimer.</text>
</comment>
<sequence>MDNWTRRVLIFLALCVLVDSTDWKQLAQEELDKALNRKPNTNKALNVILFIGDGMGVSTVTAARILRGQTQGKPGEETVLEFEKFPNVGLSKTYANDKQTTGSASTATAMMCGEKTNYRIVGLNDRAIAKNCSSTFGNEMPCAFQWFREDGRSVGVVTTARITHATPASAYAKSPERDWEVDTAMVGVTGGCTDIASQLVYNNSFAKVMMGGGRRFFLPMNDTDPESSRDVDGKNAKWQRLDGIDLTQVWKEKHQGDNAEYVWNKSQFDAIDASKTDYILGLFEAGHMQHESERDKGTNGEPSLAEMTKKAIQVLQKDKNGFFLMVEDGRIDSAHHDNNAKRALYSVLAFEDAVKVATEMTDESDTLIIVTADHSHVFSIAGYQKRGNDILGVIDVGEKSVAKDGIPFTTLLYGNGVSYDWGNRTNVSAVDTTDNDYLQVAAAPRSSETHGGEDVSIYARGPMSHLIHGVHEQHYIAHVMTYAACVANNKHRCDNIQSYENTGAVCSTHSVLKLFVTYFLVKLIFI</sequence>
<comment type="catalytic activity">
    <reaction evidence="20">
        <text>diphosphate + H2O = 2 phosphate + H(+)</text>
        <dbReference type="Rhea" id="RHEA:24576"/>
        <dbReference type="ChEBI" id="CHEBI:15377"/>
        <dbReference type="ChEBI" id="CHEBI:15378"/>
        <dbReference type="ChEBI" id="CHEBI:33019"/>
        <dbReference type="ChEBI" id="CHEBI:43474"/>
    </reaction>
    <physiologicalReaction direction="left-to-right" evidence="20">
        <dbReference type="Rhea" id="RHEA:24577"/>
    </physiologicalReaction>
</comment>
<keyword evidence="28" id="KW-0732">Signal</keyword>
<evidence type="ECO:0000256" key="17">
    <source>
        <dbReference type="ARBA" id="ARBA00037828"/>
    </source>
</evidence>
<evidence type="ECO:0000256" key="16">
    <source>
        <dbReference type="ARBA" id="ARBA00036923"/>
    </source>
</evidence>
<feature type="signal peptide" evidence="28">
    <location>
        <begin position="1"/>
        <end position="20"/>
    </location>
</feature>
<keyword evidence="13" id="KW-0325">Glycoprotein</keyword>
<dbReference type="GO" id="GO:0004035">
    <property type="term" value="F:alkaline phosphatase activity"/>
    <property type="evidence" value="ECO:0007669"/>
    <property type="project" value="UniProtKB-EC"/>
</dbReference>
<dbReference type="SUPFAM" id="SSF53649">
    <property type="entry name" value="Alkaline phosphatase-like"/>
    <property type="match status" value="1"/>
</dbReference>
<dbReference type="STRING" id="6573.A0A210Q2M0"/>
<comment type="catalytic activity">
    <reaction evidence="15">
        <text>a phosphate monoester + H2O = an alcohol + phosphate</text>
        <dbReference type="Rhea" id="RHEA:15017"/>
        <dbReference type="ChEBI" id="CHEBI:15377"/>
        <dbReference type="ChEBI" id="CHEBI:30879"/>
        <dbReference type="ChEBI" id="CHEBI:43474"/>
        <dbReference type="ChEBI" id="CHEBI:67140"/>
        <dbReference type="EC" id="3.1.3.1"/>
    </reaction>
    <physiologicalReaction direction="left-to-right" evidence="15">
        <dbReference type="Rhea" id="RHEA:15018"/>
    </physiologicalReaction>
</comment>
<evidence type="ECO:0000256" key="23">
    <source>
        <dbReference type="ARBA" id="ARBA00049444"/>
    </source>
</evidence>